<evidence type="ECO:0000313" key="2">
    <source>
        <dbReference type="Proteomes" id="UP000715965"/>
    </source>
</evidence>
<protein>
    <submittedName>
        <fullName evidence="1">Uncharacterized protein</fullName>
    </submittedName>
</protein>
<comment type="caution">
    <text evidence="1">The sequence shown here is derived from an EMBL/GenBank/DDBJ whole genome shotgun (WGS) entry which is preliminary data.</text>
</comment>
<dbReference type="RefSeq" id="WP_193778736.1">
    <property type="nucleotide sequence ID" value="NZ_JADDOJ010000003.1"/>
</dbReference>
<organism evidence="1 2">
    <name type="scientific">Ramlibacter aquaticus</name>
    <dbReference type="NCBI Taxonomy" id="2780094"/>
    <lineage>
        <taxon>Bacteria</taxon>
        <taxon>Pseudomonadati</taxon>
        <taxon>Pseudomonadota</taxon>
        <taxon>Betaproteobacteria</taxon>
        <taxon>Burkholderiales</taxon>
        <taxon>Comamonadaceae</taxon>
        <taxon>Ramlibacter</taxon>
    </lineage>
</organism>
<dbReference type="EMBL" id="JADDOJ010000003">
    <property type="protein sequence ID" value="MBE7939183.1"/>
    <property type="molecule type" value="Genomic_DNA"/>
</dbReference>
<evidence type="ECO:0000313" key="1">
    <source>
        <dbReference type="EMBL" id="MBE7939183.1"/>
    </source>
</evidence>
<name>A0ABR9SA30_9BURK</name>
<reference evidence="1 2" key="1">
    <citation type="submission" date="2020-10" db="EMBL/GenBank/DDBJ databases">
        <title>Draft genome of Ramlibacter aquaticus LMG 30558.</title>
        <authorList>
            <person name="Props R."/>
        </authorList>
    </citation>
    <scope>NUCLEOTIDE SEQUENCE [LARGE SCALE GENOMIC DNA]</scope>
    <source>
        <strain evidence="1 2">LMG 30558</strain>
    </source>
</reference>
<accession>A0ABR9SA30</accession>
<keyword evidence="2" id="KW-1185">Reference proteome</keyword>
<dbReference type="Proteomes" id="UP000715965">
    <property type="component" value="Unassembled WGS sequence"/>
</dbReference>
<sequence>MPASVQPGARGFVLASAGRTAPAAVGNARCSVPARDGGAAPLLTPLEPQVLPSRTVVLVDSPVALASNATPHAH</sequence>
<gene>
    <name evidence="1" type="ORF">IM725_01190</name>
</gene>
<proteinExistence type="predicted"/>